<evidence type="ECO:0000313" key="5">
    <source>
        <dbReference type="Proteomes" id="UP000827092"/>
    </source>
</evidence>
<feature type="region of interest" description="Disordered" evidence="2">
    <location>
        <begin position="299"/>
        <end position="329"/>
    </location>
</feature>
<dbReference type="InterPro" id="IPR042337">
    <property type="entry name" value="GSE1"/>
</dbReference>
<feature type="compositionally biased region" description="Basic and acidic residues" evidence="2">
    <location>
        <begin position="313"/>
        <end position="329"/>
    </location>
</feature>
<feature type="compositionally biased region" description="Low complexity" evidence="2">
    <location>
        <begin position="301"/>
        <end position="312"/>
    </location>
</feature>
<dbReference type="EMBL" id="JAFNEN010000509">
    <property type="protein sequence ID" value="KAG8181521.1"/>
    <property type="molecule type" value="Genomic_DNA"/>
</dbReference>
<proteinExistence type="predicted"/>
<feature type="compositionally biased region" description="Low complexity" evidence="2">
    <location>
        <begin position="88"/>
        <end position="102"/>
    </location>
</feature>
<protein>
    <recommendedName>
        <fullName evidence="3">Genetic suppressor element-like domain-containing protein</fullName>
    </recommendedName>
</protein>
<organism evidence="4 5">
    <name type="scientific">Oedothorax gibbosus</name>
    <dbReference type="NCBI Taxonomy" id="931172"/>
    <lineage>
        <taxon>Eukaryota</taxon>
        <taxon>Metazoa</taxon>
        <taxon>Ecdysozoa</taxon>
        <taxon>Arthropoda</taxon>
        <taxon>Chelicerata</taxon>
        <taxon>Arachnida</taxon>
        <taxon>Araneae</taxon>
        <taxon>Araneomorphae</taxon>
        <taxon>Entelegynae</taxon>
        <taxon>Araneoidea</taxon>
        <taxon>Linyphiidae</taxon>
        <taxon>Erigoninae</taxon>
        <taxon>Oedothorax</taxon>
    </lineage>
</organism>
<feature type="region of interest" description="Disordered" evidence="2">
    <location>
        <begin position="364"/>
        <end position="428"/>
    </location>
</feature>
<evidence type="ECO:0000256" key="1">
    <source>
        <dbReference type="SAM" id="Coils"/>
    </source>
</evidence>
<feature type="compositionally biased region" description="Polar residues" evidence="2">
    <location>
        <begin position="370"/>
        <end position="380"/>
    </location>
</feature>
<comment type="caution">
    <text evidence="4">The sequence shown here is derived from an EMBL/GenBank/DDBJ whole genome shotgun (WGS) entry which is preliminary data.</text>
</comment>
<evidence type="ECO:0000259" key="3">
    <source>
        <dbReference type="Pfam" id="PF12540"/>
    </source>
</evidence>
<evidence type="ECO:0000256" key="2">
    <source>
        <dbReference type="SAM" id="MobiDB-lite"/>
    </source>
</evidence>
<dbReference type="Pfam" id="PF12540">
    <property type="entry name" value="DUF3736"/>
    <property type="match status" value="1"/>
</dbReference>
<sequence>MFSFALQSGIPHSLKAPAPHLPVPTPYGVAKPGGRNVMSPVHQGGQHPNAPFSPYNPALSATRTSSFAAALRKLAKQAVDPIADKDLSPISPASSPAASQQSGGHRYHNPLPMYLNSHTGQGSPKPSVPPLQSSQGKALDLGRYSNSHRNGNISEPVSLKMDTSKLISSSNDKRNDIIPGSKHLGPPNLPPNLRPDHALSRGFQPYRNSDERRSTPPQMYNPSPPPNSISGYPYHPSFGQSSRGMPPQLTRLEESVYMERYGLLRPSTLPYPPTSNMIPHPRTPNYPTMQYPPELITTQPSRAYNSSSNSSSRYHDEDSPKETNLIRKREMDLYREQREQERYLEREESESREREAEYLKKERVYLRQSPMAQHSSGRSDTSNEDKGLMGSITHGTPRDYARSLSPPSSTSTTPLNLATSSAPHQNDHLPLKEEYNSRHHRLGPVNGQLHQRGLSNSNSMGYRKEEPAPYRMHYQMNPESESKPLPHLDPPETLPTSKPSYYMDQQDNQKPPRVETRTLSIASVINSQINGIFARDNIASNKSYFPPNFYNRPPSEQSNNSRMELELKKAFSVVQEVKPKDKSPQSLNEENKLPPGYSLEPQHHPESNGYTKPKDTLQLIRNSASPPYEDTQLLEEPSKVIISVLDAREEKLRKKRINGGFEESEESGIESEDEEGSRLKELLKVSECPKVKPPLDSKKTEFLSKFELVTPLKKFNLEIKKCARRRKLLREKSPTVDIKVEEEPVEYDSNHLADLANRLCYSEDFQSRKEFMKLLGLQYVPPEQRSEREKVKALIMNERLRRNGLLPPSQRCLELQGSLLRKRGCSIMNGLKHSAKRPHLEDGENISPALSSEKYFENQALPMKDSKSAAASMQRLSAFLKPPTRTVTLPVPPLIPTHQLISQVGDKTTNSVVAVKDPRVRQLKDFAQEFHNSVLQTTQIQLEKKNVPPVVPMEASFPRSPANSSPEKSDWCPSEYKQPFRFPGIEAIMESYECHLNEQNAEKRFLLDRCQKLKTLNEKSNLEAECLAKKQEELLREKQALDLQDKETQSSFENLKLFIQHFR</sequence>
<dbReference type="AlphaFoldDB" id="A0AAV6UBW9"/>
<evidence type="ECO:0000313" key="4">
    <source>
        <dbReference type="EMBL" id="KAG8181521.1"/>
    </source>
</evidence>
<feature type="region of interest" description="Disordered" evidence="2">
    <location>
        <begin position="13"/>
        <end position="57"/>
    </location>
</feature>
<feature type="region of interest" description="Disordered" evidence="2">
    <location>
        <begin position="84"/>
        <end position="228"/>
    </location>
</feature>
<feature type="region of interest" description="Disordered" evidence="2">
    <location>
        <begin position="335"/>
        <end position="354"/>
    </location>
</feature>
<feature type="compositionally biased region" description="Low complexity" evidence="2">
    <location>
        <begin position="402"/>
        <end position="422"/>
    </location>
</feature>
<feature type="region of interest" description="Disordered" evidence="2">
    <location>
        <begin position="574"/>
        <end position="613"/>
    </location>
</feature>
<dbReference type="PANTHER" id="PTHR17608">
    <property type="entry name" value="GENETIC SUPPRESSOR ELEMENT 1"/>
    <property type="match status" value="1"/>
</dbReference>
<feature type="coiled-coil region" evidence="1">
    <location>
        <begin position="989"/>
        <end position="1047"/>
    </location>
</feature>
<feature type="compositionally biased region" description="Basic and acidic residues" evidence="2">
    <location>
        <begin position="480"/>
        <end position="490"/>
    </location>
</feature>
<feature type="compositionally biased region" description="Polar residues" evidence="2">
    <location>
        <begin position="144"/>
        <end position="155"/>
    </location>
</feature>
<dbReference type="PANTHER" id="PTHR17608:SF4">
    <property type="entry name" value="GENETIC SUPPRESSOR ELEMENT 1"/>
    <property type="match status" value="1"/>
</dbReference>
<feature type="compositionally biased region" description="Polar residues" evidence="2">
    <location>
        <begin position="116"/>
        <end position="136"/>
    </location>
</feature>
<gene>
    <name evidence="4" type="ORF">JTE90_014251</name>
</gene>
<accession>A0AAV6UBW9</accession>
<dbReference type="InterPro" id="IPR022207">
    <property type="entry name" value="GSE-like"/>
</dbReference>
<feature type="region of interest" description="Disordered" evidence="2">
    <location>
        <begin position="476"/>
        <end position="513"/>
    </location>
</feature>
<keyword evidence="1" id="KW-0175">Coiled coil</keyword>
<feature type="domain" description="Genetic suppressor element-like" evidence="3">
    <location>
        <begin position="640"/>
        <end position="777"/>
    </location>
</feature>
<reference evidence="4 5" key="1">
    <citation type="journal article" date="2022" name="Nat. Ecol. Evol.">
        <title>A masculinizing supergene underlies an exaggerated male reproductive morph in a spider.</title>
        <authorList>
            <person name="Hendrickx F."/>
            <person name="De Corte Z."/>
            <person name="Sonet G."/>
            <person name="Van Belleghem S.M."/>
            <person name="Kostlbacher S."/>
            <person name="Vangestel C."/>
        </authorList>
    </citation>
    <scope>NUCLEOTIDE SEQUENCE [LARGE SCALE GENOMIC DNA]</scope>
    <source>
        <strain evidence="4">W744_W776</strain>
    </source>
</reference>
<dbReference type="Proteomes" id="UP000827092">
    <property type="component" value="Unassembled WGS sequence"/>
</dbReference>
<keyword evidence="5" id="KW-1185">Reference proteome</keyword>
<feature type="compositionally biased region" description="Polar residues" evidence="2">
    <location>
        <begin position="494"/>
        <end position="509"/>
    </location>
</feature>
<name>A0AAV6UBW9_9ARAC</name>